<accession>A0A371G1A2</accession>
<reference evidence="2" key="1">
    <citation type="submission" date="2018-05" db="EMBL/GenBank/DDBJ databases">
        <title>Draft genome of Mucuna pruriens seed.</title>
        <authorList>
            <person name="Nnadi N.E."/>
            <person name="Vos R."/>
            <person name="Hasami M.H."/>
            <person name="Devisetty U.K."/>
            <person name="Aguiy J.C."/>
        </authorList>
    </citation>
    <scope>NUCLEOTIDE SEQUENCE [LARGE SCALE GENOMIC DNA]</scope>
    <source>
        <strain evidence="2">JCA_2017</strain>
    </source>
</reference>
<protein>
    <recommendedName>
        <fullName evidence="4">Reverse transcriptase domain-containing protein</fullName>
    </recommendedName>
</protein>
<dbReference type="AlphaFoldDB" id="A0A371G1A2"/>
<feature type="chain" id="PRO_5017019549" description="Reverse transcriptase domain-containing protein" evidence="1">
    <location>
        <begin position="25"/>
        <end position="71"/>
    </location>
</feature>
<comment type="caution">
    <text evidence="2">The sequence shown here is derived from an EMBL/GenBank/DDBJ whole genome shotgun (WGS) entry which is preliminary data.</text>
</comment>
<evidence type="ECO:0000313" key="3">
    <source>
        <dbReference type="Proteomes" id="UP000257109"/>
    </source>
</evidence>
<keyword evidence="3" id="KW-1185">Reference proteome</keyword>
<feature type="non-terminal residue" evidence="2">
    <location>
        <position position="1"/>
    </location>
</feature>
<evidence type="ECO:0008006" key="4">
    <source>
        <dbReference type="Google" id="ProtNLM"/>
    </source>
</evidence>
<gene>
    <name evidence="2" type="ORF">CR513_34671</name>
</gene>
<dbReference type="OrthoDB" id="1723222at2759"/>
<name>A0A371G1A2_MUCPR</name>
<proteinExistence type="predicted"/>
<feature type="non-terminal residue" evidence="2">
    <location>
        <position position="71"/>
    </location>
</feature>
<keyword evidence="1" id="KW-0732">Signal</keyword>
<feature type="signal peptide" evidence="1">
    <location>
        <begin position="1"/>
        <end position="24"/>
    </location>
</feature>
<sequence>RVRRLKVLLSKVLLFYYRLKLIAGKLCSRWDGPFVFTNMFPYGVVELRDKVNNRNFKVNGTRFHISEVVTL</sequence>
<dbReference type="EMBL" id="QJKJ01007087">
    <property type="protein sequence ID" value="RDX84301.1"/>
    <property type="molecule type" value="Genomic_DNA"/>
</dbReference>
<dbReference type="Proteomes" id="UP000257109">
    <property type="component" value="Unassembled WGS sequence"/>
</dbReference>
<evidence type="ECO:0000313" key="2">
    <source>
        <dbReference type="EMBL" id="RDX84301.1"/>
    </source>
</evidence>
<evidence type="ECO:0000256" key="1">
    <source>
        <dbReference type="SAM" id="SignalP"/>
    </source>
</evidence>
<organism evidence="2 3">
    <name type="scientific">Mucuna pruriens</name>
    <name type="common">Velvet bean</name>
    <name type="synonym">Dolichos pruriens</name>
    <dbReference type="NCBI Taxonomy" id="157652"/>
    <lineage>
        <taxon>Eukaryota</taxon>
        <taxon>Viridiplantae</taxon>
        <taxon>Streptophyta</taxon>
        <taxon>Embryophyta</taxon>
        <taxon>Tracheophyta</taxon>
        <taxon>Spermatophyta</taxon>
        <taxon>Magnoliopsida</taxon>
        <taxon>eudicotyledons</taxon>
        <taxon>Gunneridae</taxon>
        <taxon>Pentapetalae</taxon>
        <taxon>rosids</taxon>
        <taxon>fabids</taxon>
        <taxon>Fabales</taxon>
        <taxon>Fabaceae</taxon>
        <taxon>Papilionoideae</taxon>
        <taxon>50 kb inversion clade</taxon>
        <taxon>NPAAA clade</taxon>
        <taxon>indigoferoid/millettioid clade</taxon>
        <taxon>Phaseoleae</taxon>
        <taxon>Mucuna</taxon>
    </lineage>
</organism>